<dbReference type="AlphaFoldDB" id="A0A166VDQ7"/>
<organism evidence="2 3">
    <name type="scientific">Colletotrichum incanum</name>
    <name type="common">Soybean anthracnose fungus</name>
    <dbReference type="NCBI Taxonomy" id="1573173"/>
    <lineage>
        <taxon>Eukaryota</taxon>
        <taxon>Fungi</taxon>
        <taxon>Dikarya</taxon>
        <taxon>Ascomycota</taxon>
        <taxon>Pezizomycotina</taxon>
        <taxon>Sordariomycetes</taxon>
        <taxon>Hypocreomycetidae</taxon>
        <taxon>Glomerellales</taxon>
        <taxon>Glomerellaceae</taxon>
        <taxon>Colletotrichum</taxon>
        <taxon>Colletotrichum spaethianum species complex</taxon>
    </lineage>
</organism>
<proteinExistence type="predicted"/>
<comment type="caution">
    <text evidence="2">The sequence shown here is derived from an EMBL/GenBank/DDBJ whole genome shotgun (WGS) entry which is preliminary data.</text>
</comment>
<gene>
    <name evidence="2" type="ORF">CI238_04414</name>
</gene>
<evidence type="ECO:0000256" key="1">
    <source>
        <dbReference type="SAM" id="SignalP"/>
    </source>
</evidence>
<accession>A0A166VDQ7</accession>
<sequence length="67" mass="7492">MILGMIIRLFITPVLTAQRAPSSKKTDRTLGLGFLGPAPMILYGDLIPTAEFIAHLQRMATAWYTDW</sequence>
<name>A0A166VDQ7_COLIC</name>
<protein>
    <submittedName>
        <fullName evidence="2">Uncharacterized protein</fullName>
    </submittedName>
</protein>
<evidence type="ECO:0000313" key="3">
    <source>
        <dbReference type="Proteomes" id="UP000076584"/>
    </source>
</evidence>
<reference evidence="2 3" key="1">
    <citation type="submission" date="2015-06" db="EMBL/GenBank/DDBJ databases">
        <title>Survival trade-offs in plant roots during colonization by closely related pathogenic and mutualistic fungi.</title>
        <authorList>
            <person name="Hacquard S."/>
            <person name="Kracher B."/>
            <person name="Hiruma K."/>
            <person name="Weinman A."/>
            <person name="Muench P."/>
            <person name="Garrido Oter R."/>
            <person name="Ver Loren van Themaat E."/>
            <person name="Dallerey J.-F."/>
            <person name="Damm U."/>
            <person name="Henrissat B."/>
            <person name="Lespinet O."/>
            <person name="Thon M."/>
            <person name="Kemen E."/>
            <person name="McHardy A.C."/>
            <person name="Schulze-Lefert P."/>
            <person name="O'Connell R.J."/>
        </authorList>
    </citation>
    <scope>NUCLEOTIDE SEQUENCE [LARGE SCALE GENOMIC DNA]</scope>
    <source>
        <strain evidence="2 3">MAFF 238704</strain>
    </source>
</reference>
<feature type="chain" id="PRO_5007881124" evidence="1">
    <location>
        <begin position="18"/>
        <end position="67"/>
    </location>
</feature>
<evidence type="ECO:0000313" key="2">
    <source>
        <dbReference type="EMBL" id="KZL74462.1"/>
    </source>
</evidence>
<dbReference type="Proteomes" id="UP000076584">
    <property type="component" value="Unassembled WGS sequence"/>
</dbReference>
<feature type="signal peptide" evidence="1">
    <location>
        <begin position="1"/>
        <end position="17"/>
    </location>
</feature>
<dbReference type="EMBL" id="LFIW01002328">
    <property type="protein sequence ID" value="KZL74462.1"/>
    <property type="molecule type" value="Genomic_DNA"/>
</dbReference>
<keyword evidence="1" id="KW-0732">Signal</keyword>
<keyword evidence="3" id="KW-1185">Reference proteome</keyword>